<dbReference type="OrthoDB" id="9780430at2"/>
<dbReference type="InterPro" id="IPR039556">
    <property type="entry name" value="ICL/PEPM"/>
</dbReference>
<keyword evidence="2" id="KW-1185">Reference proteome</keyword>
<evidence type="ECO:0000313" key="1">
    <source>
        <dbReference type="EMBL" id="RNL90737.1"/>
    </source>
</evidence>
<dbReference type="AlphaFoldDB" id="A0A3N0ESJ0"/>
<evidence type="ECO:0000313" key="2">
    <source>
        <dbReference type="Proteomes" id="UP000267469"/>
    </source>
</evidence>
<dbReference type="Pfam" id="PF13714">
    <property type="entry name" value="PEP_mutase"/>
    <property type="match status" value="1"/>
</dbReference>
<dbReference type="PANTHER" id="PTHR42905:SF16">
    <property type="entry name" value="CARBOXYPHOSPHONOENOLPYRUVATE PHOSPHONOMUTASE-LIKE PROTEIN (AFU_ORTHOLOGUE AFUA_5G07230)"/>
    <property type="match status" value="1"/>
</dbReference>
<keyword evidence="1" id="KW-0670">Pyruvate</keyword>
<accession>A0A3N0ESJ0</accession>
<dbReference type="SUPFAM" id="SSF51621">
    <property type="entry name" value="Phosphoenolpyruvate/pyruvate domain"/>
    <property type="match status" value="1"/>
</dbReference>
<dbReference type="PANTHER" id="PTHR42905">
    <property type="entry name" value="PHOSPHOENOLPYRUVATE CARBOXYLASE"/>
    <property type="match status" value="1"/>
</dbReference>
<organism evidence="1 2">
    <name type="scientific">Sinomicrobium pectinilyticum</name>
    <dbReference type="NCBI Taxonomy" id="1084421"/>
    <lineage>
        <taxon>Bacteria</taxon>
        <taxon>Pseudomonadati</taxon>
        <taxon>Bacteroidota</taxon>
        <taxon>Flavobacteriia</taxon>
        <taxon>Flavobacteriales</taxon>
        <taxon>Flavobacteriaceae</taxon>
        <taxon>Sinomicrobium</taxon>
    </lineage>
</organism>
<dbReference type="Proteomes" id="UP000267469">
    <property type="component" value="Unassembled WGS sequence"/>
</dbReference>
<dbReference type="EMBL" id="RJTM01000029">
    <property type="protein sequence ID" value="RNL90737.1"/>
    <property type="molecule type" value="Genomic_DNA"/>
</dbReference>
<dbReference type="InterPro" id="IPR015813">
    <property type="entry name" value="Pyrv/PenolPyrv_kinase-like_dom"/>
</dbReference>
<proteinExistence type="predicted"/>
<reference evidence="1 2" key="1">
    <citation type="submission" date="2018-10" db="EMBL/GenBank/DDBJ databases">
        <title>Sinomicrobium pectinilyticum sp. nov., a pectinase-producing bacterium isolated from alkaline and saline soil, and emended description of the genus Sinomicrobium.</title>
        <authorList>
            <person name="Cheng B."/>
            <person name="Li C."/>
            <person name="Lai Q."/>
            <person name="Du M."/>
            <person name="Shao Z."/>
            <person name="Xu P."/>
            <person name="Yang C."/>
        </authorList>
    </citation>
    <scope>NUCLEOTIDE SEQUENCE [LARGE SCALE GENOMIC DNA]</scope>
    <source>
        <strain evidence="1 2">5DNS001</strain>
    </source>
</reference>
<dbReference type="GO" id="GO:0016829">
    <property type="term" value="F:lyase activity"/>
    <property type="evidence" value="ECO:0007669"/>
    <property type="project" value="UniProtKB-KW"/>
</dbReference>
<dbReference type="Gene3D" id="3.20.20.60">
    <property type="entry name" value="Phosphoenolpyruvate-binding domains"/>
    <property type="match status" value="1"/>
</dbReference>
<dbReference type="CDD" id="cd00377">
    <property type="entry name" value="ICL_PEPM"/>
    <property type="match status" value="1"/>
</dbReference>
<dbReference type="RefSeq" id="WP_123215114.1">
    <property type="nucleotide sequence ID" value="NZ_RJTM01000029.1"/>
</dbReference>
<comment type="caution">
    <text evidence="1">The sequence shown here is derived from an EMBL/GenBank/DDBJ whole genome shotgun (WGS) entry which is preliminary data.</text>
</comment>
<name>A0A3N0ESJ0_SINP1</name>
<keyword evidence="1" id="KW-0456">Lyase</keyword>
<gene>
    <name evidence="1" type="ORF">ED312_06080</name>
</gene>
<dbReference type="InterPro" id="IPR040442">
    <property type="entry name" value="Pyrv_kinase-like_dom_sf"/>
</dbReference>
<protein>
    <submittedName>
        <fullName evidence="1">Isocitrate lyase/phosphoenolpyruvate mutase family protein</fullName>
    </submittedName>
</protein>
<sequence>MSRYEKFLELHDQPVPLFLGNVWDVKSAVIMEQQGFRALGTSSAAISHMLGYEDGENLSFDELLFVVKRIAAKTGLPLSVDIEGGYGREISRVIENLEKLFELGVVGINIEDSRMEEERVLLPAGDFSEYLREIKKYLERKDMNMFINARTDTFLLGTPSPREETVRRAKLYGEAGADGVFVPCIVEEEDIRCVVSTTALPVNVMCVPGLPPFDLLRGLGVRRISMGNFMHARLMDILKHQADKIRTEGSFKNIFENAGNGE</sequence>